<dbReference type="SUPFAM" id="SSF53098">
    <property type="entry name" value="Ribonuclease H-like"/>
    <property type="match status" value="1"/>
</dbReference>
<dbReference type="PROSITE" id="PS50994">
    <property type="entry name" value="INTEGRASE"/>
    <property type="match status" value="1"/>
</dbReference>
<dbReference type="Gene3D" id="3.10.10.10">
    <property type="entry name" value="HIV Type 1 Reverse Transcriptase, subunit A, domain 1"/>
    <property type="match status" value="1"/>
</dbReference>
<dbReference type="InterPro" id="IPR012337">
    <property type="entry name" value="RNaseH-like_sf"/>
</dbReference>
<evidence type="ECO:0000259" key="8">
    <source>
        <dbReference type="PROSITE" id="PS50994"/>
    </source>
</evidence>
<evidence type="ECO:0000256" key="4">
    <source>
        <dbReference type="ARBA" id="ARBA00022759"/>
    </source>
</evidence>
<evidence type="ECO:0008006" key="11">
    <source>
        <dbReference type="Google" id="ProtNLM"/>
    </source>
</evidence>
<feature type="domain" description="Reverse transcriptase" evidence="7">
    <location>
        <begin position="224"/>
        <end position="403"/>
    </location>
</feature>
<proteinExistence type="predicted"/>
<dbReference type="PANTHER" id="PTHR37984">
    <property type="entry name" value="PROTEIN CBG26694"/>
    <property type="match status" value="1"/>
</dbReference>
<evidence type="ECO:0000259" key="7">
    <source>
        <dbReference type="PROSITE" id="PS50878"/>
    </source>
</evidence>
<keyword evidence="1" id="KW-0808">Transferase</keyword>
<dbReference type="GO" id="GO:0015074">
    <property type="term" value="P:DNA integration"/>
    <property type="evidence" value="ECO:0007669"/>
    <property type="project" value="InterPro"/>
</dbReference>
<keyword evidence="3" id="KW-0540">Nuclease</keyword>
<dbReference type="InterPro" id="IPR041373">
    <property type="entry name" value="RT_RNaseH"/>
</dbReference>
<keyword evidence="4" id="KW-0255">Endonuclease</keyword>
<dbReference type="InterPro" id="IPR041588">
    <property type="entry name" value="Integrase_H2C2"/>
</dbReference>
<evidence type="ECO:0000313" key="9">
    <source>
        <dbReference type="EMBL" id="CEP03941.1"/>
    </source>
</evidence>
<dbReference type="PROSITE" id="PS50878">
    <property type="entry name" value="RT_POL"/>
    <property type="match status" value="1"/>
</dbReference>
<reference evidence="9 10" key="1">
    <citation type="submission" date="2015-02" db="EMBL/GenBank/DDBJ databases">
        <authorList>
            <person name="Chooi Y.-H."/>
        </authorList>
    </citation>
    <scope>NUCLEOTIDE SEQUENCE [LARGE SCALE GENOMIC DNA]</scope>
    <source>
        <strain evidence="9">E3</strain>
    </source>
</reference>
<dbReference type="STRING" id="37360.A0A0G4J949"/>
<organism evidence="9 10">
    <name type="scientific">Plasmodiophora brassicae</name>
    <name type="common">Clubroot disease agent</name>
    <dbReference type="NCBI Taxonomy" id="37360"/>
    <lineage>
        <taxon>Eukaryota</taxon>
        <taxon>Sar</taxon>
        <taxon>Rhizaria</taxon>
        <taxon>Endomyxa</taxon>
        <taxon>Phytomyxea</taxon>
        <taxon>Plasmodiophorida</taxon>
        <taxon>Plasmodiophoridae</taxon>
        <taxon>Plasmodiophora</taxon>
    </lineage>
</organism>
<dbReference type="Gene3D" id="3.30.70.270">
    <property type="match status" value="2"/>
</dbReference>
<evidence type="ECO:0000256" key="6">
    <source>
        <dbReference type="ARBA" id="ARBA00022918"/>
    </source>
</evidence>
<name>A0A0G4J949_PLABS</name>
<protein>
    <recommendedName>
        <fullName evidence="11">Integrase catalytic domain-containing protein</fullName>
    </recommendedName>
</protein>
<dbReference type="Pfam" id="PF00078">
    <property type="entry name" value="RVT_1"/>
    <property type="match status" value="1"/>
</dbReference>
<dbReference type="SUPFAM" id="SSF56672">
    <property type="entry name" value="DNA/RNA polymerases"/>
    <property type="match status" value="1"/>
</dbReference>
<keyword evidence="2" id="KW-0548">Nucleotidyltransferase</keyword>
<evidence type="ECO:0000256" key="1">
    <source>
        <dbReference type="ARBA" id="ARBA00022679"/>
    </source>
</evidence>
<dbReference type="GO" id="GO:0003676">
    <property type="term" value="F:nucleic acid binding"/>
    <property type="evidence" value="ECO:0007669"/>
    <property type="project" value="InterPro"/>
</dbReference>
<dbReference type="OMA" id="CAIAHAG"/>
<dbReference type="GO" id="GO:0016787">
    <property type="term" value="F:hydrolase activity"/>
    <property type="evidence" value="ECO:0007669"/>
    <property type="project" value="UniProtKB-KW"/>
</dbReference>
<dbReference type="InterPro" id="IPR050951">
    <property type="entry name" value="Retrovirus_Pol_polyprotein"/>
</dbReference>
<sequence length="1060" mass="121803">MPLTIARELMERDPLLTMENLQKPETFCLVDRETKHTAYHVMILDLGLTTTAGELITRRRRCLVWDIPEKEIILGERLLDDLGIHPKKALDVLIKSTPKKGNDVMDEVHNMANEMPPLWEGEEEETEDVRIGTDSTDSLEREMDGMVERALRNGLPQAMGKSLRKLVRRYRDVWRMSIGPDGPARVTPFVTELKPDAEPYRCRARKYSMEDSAFMEEFVAQLKKYGLVVENYNAKWASPVVVVTKPGGGKRFCVDLRAVNAKCVAVAWPMPHQEAILRNLAGSRFWFKLDAFKGFWMMPLDEACQEIFSFMTDKGVYKPTRSMQGGMNSAPQYQGRMFEVFGELMFHKLIIWIDDLMGHAQREDDWFRTLERTLMLAERHSIKFNVEKCELFTTEVRFCGRIFTPEGVRHDPARIEALMAIPQPRTARDLQQFLMATQWMSRSIPEYNRKVHLLQRIYEDAMKDQPGRTKAIARRVRLCKYGWSPEHALAFEKLKMAVADTVQLAYPRKDRIQCLFSDANEVNSAAVVTQIPPEDLGKPVHGQRHEPLGFVGHKFAGPERNWSTVEKEGFAIKDGIDKLDYLVTTNEQFRLFTDHRNLVRIFSPTDVSKPTAQKLQRWALDIQRVNYVIEHIAGEDNVWSDLMTRWGAPDGGPDDQHLEVRTIRRITLQIEDGYRVRPLQRKEFQWPTVDEIRKAQRKWLRGTKRPKNGDDLFVTGKGQVIIPDECNELKLQLCAIAHAGGNSGHLGLKASLRKLGEFCHWAHCDEDMRTFCNACLNCLPTRGGVRIPRPLGTAVHGVRPNQVIHLDWLYMMAAQKGGRHDLQWNLIIRDDLSGMVKITPDHTPNAETTVEALLEWRAIFGTFELMVSDMASCFLANVVKELARRCGFAHHPTVAYGHYSNGSIEVINRNYLQLVRALLSELQWDKYDWPWLNHNIEHTINHRSQARTNGNAPVTVMMGRQPDNPLKQVFKRPGDEKYGEATLSKEHIQELVMQLQTSLNEMHKGAVQQSKKIRAVHRKRSDAYRRATAPNFQIGDYVLIGLPEPGKVPGKKLFMKWRGL</sequence>
<keyword evidence="10" id="KW-1185">Reference proteome</keyword>
<dbReference type="InterPro" id="IPR001584">
    <property type="entry name" value="Integrase_cat-core"/>
</dbReference>
<evidence type="ECO:0000256" key="3">
    <source>
        <dbReference type="ARBA" id="ARBA00022722"/>
    </source>
</evidence>
<dbReference type="PANTHER" id="PTHR37984:SF5">
    <property type="entry name" value="PROTEIN NYNRIN-LIKE"/>
    <property type="match status" value="1"/>
</dbReference>
<dbReference type="InterPro" id="IPR043128">
    <property type="entry name" value="Rev_trsase/Diguanyl_cyclase"/>
</dbReference>
<dbReference type="InterPro" id="IPR043502">
    <property type="entry name" value="DNA/RNA_pol_sf"/>
</dbReference>
<keyword evidence="5" id="KW-0378">Hydrolase</keyword>
<evidence type="ECO:0000256" key="2">
    <source>
        <dbReference type="ARBA" id="ARBA00022695"/>
    </source>
</evidence>
<dbReference type="GO" id="GO:0003964">
    <property type="term" value="F:RNA-directed DNA polymerase activity"/>
    <property type="evidence" value="ECO:0007669"/>
    <property type="project" value="UniProtKB-KW"/>
</dbReference>
<dbReference type="InterPro" id="IPR036397">
    <property type="entry name" value="RNaseH_sf"/>
</dbReference>
<evidence type="ECO:0000256" key="5">
    <source>
        <dbReference type="ARBA" id="ARBA00022801"/>
    </source>
</evidence>
<dbReference type="GO" id="GO:0004519">
    <property type="term" value="F:endonuclease activity"/>
    <property type="evidence" value="ECO:0007669"/>
    <property type="project" value="UniProtKB-KW"/>
</dbReference>
<dbReference type="Gene3D" id="3.30.420.10">
    <property type="entry name" value="Ribonuclease H-like superfamily/Ribonuclease H"/>
    <property type="match status" value="1"/>
</dbReference>
<feature type="non-terminal residue" evidence="9">
    <location>
        <position position="1060"/>
    </location>
</feature>
<dbReference type="OrthoDB" id="425619at2759"/>
<gene>
    <name evidence="9" type="ORF">PBRA_003548</name>
</gene>
<dbReference type="EMBL" id="CDSF01000155">
    <property type="protein sequence ID" value="CEP03941.1"/>
    <property type="molecule type" value="Genomic_DNA"/>
</dbReference>
<dbReference type="CDD" id="cd01647">
    <property type="entry name" value="RT_LTR"/>
    <property type="match status" value="1"/>
</dbReference>
<feature type="domain" description="Integrase catalytic" evidence="8">
    <location>
        <begin position="796"/>
        <end position="961"/>
    </location>
</feature>
<accession>A0A0G4J949</accession>
<dbReference type="AlphaFoldDB" id="A0A0G4J949"/>
<dbReference type="Gene3D" id="1.10.340.70">
    <property type="match status" value="1"/>
</dbReference>
<evidence type="ECO:0000313" key="10">
    <source>
        <dbReference type="Proteomes" id="UP000039324"/>
    </source>
</evidence>
<dbReference type="Pfam" id="PF17921">
    <property type="entry name" value="Integrase_H2C2"/>
    <property type="match status" value="1"/>
</dbReference>
<dbReference type="Proteomes" id="UP000039324">
    <property type="component" value="Unassembled WGS sequence"/>
</dbReference>
<dbReference type="InterPro" id="IPR000477">
    <property type="entry name" value="RT_dom"/>
</dbReference>
<dbReference type="Pfam" id="PF17917">
    <property type="entry name" value="RT_RNaseH"/>
    <property type="match status" value="1"/>
</dbReference>
<keyword evidence="6" id="KW-0695">RNA-directed DNA polymerase</keyword>